<comment type="caution">
    <text evidence="2">The sequence shown here is derived from an EMBL/GenBank/DDBJ whole genome shotgun (WGS) entry which is preliminary data.</text>
</comment>
<protein>
    <recommendedName>
        <fullName evidence="4">Transcriptional activator, Rgg/GadR/MutR family domain-containing protein</fullName>
    </recommendedName>
</protein>
<accession>R3KB23</accession>
<name>R3KB23_ENTFL</name>
<gene>
    <name evidence="2" type="ORF">WOU_02471</name>
</gene>
<organism evidence="2 3">
    <name type="scientific">Enterococcus faecalis ATCC 6055</name>
    <dbReference type="NCBI Taxonomy" id="1169311"/>
    <lineage>
        <taxon>Bacteria</taxon>
        <taxon>Bacillati</taxon>
        <taxon>Bacillota</taxon>
        <taxon>Bacilli</taxon>
        <taxon>Lactobacillales</taxon>
        <taxon>Enterococcaceae</taxon>
        <taxon>Enterococcus</taxon>
    </lineage>
</organism>
<proteinExistence type="predicted"/>
<reference evidence="2 3" key="1">
    <citation type="submission" date="2013-02" db="EMBL/GenBank/DDBJ databases">
        <title>The Genome Sequence of Enterococcus faecalis ATCC_6055.</title>
        <authorList>
            <consortium name="The Broad Institute Genome Sequencing Platform"/>
            <consortium name="The Broad Institute Genome Sequencing Center for Infectious Disease"/>
            <person name="Earl A.M."/>
            <person name="Gilmore M.S."/>
            <person name="Lebreton F."/>
            <person name="Walker B."/>
            <person name="Young S.K."/>
            <person name="Zeng Q."/>
            <person name="Gargeya S."/>
            <person name="Fitzgerald M."/>
            <person name="Haas B."/>
            <person name="Abouelleil A."/>
            <person name="Alvarado L."/>
            <person name="Arachchi H.M."/>
            <person name="Berlin A.M."/>
            <person name="Chapman S.B."/>
            <person name="Dewar J."/>
            <person name="Goldberg J."/>
            <person name="Griggs A."/>
            <person name="Gujja S."/>
            <person name="Hansen M."/>
            <person name="Howarth C."/>
            <person name="Imamovic A."/>
            <person name="Larimer J."/>
            <person name="McCowan C."/>
            <person name="Murphy C."/>
            <person name="Neiman D."/>
            <person name="Pearson M."/>
            <person name="Priest M."/>
            <person name="Roberts A."/>
            <person name="Saif S."/>
            <person name="Shea T."/>
            <person name="Sisk P."/>
            <person name="Sykes S."/>
            <person name="Wortman J."/>
            <person name="Nusbaum C."/>
            <person name="Birren B."/>
        </authorList>
    </citation>
    <scope>NUCLEOTIDE SEQUENCE [LARGE SCALE GENOMIC DNA]</scope>
    <source>
        <strain evidence="2 3">ATCC 6055</strain>
    </source>
</reference>
<evidence type="ECO:0000256" key="1">
    <source>
        <dbReference type="SAM" id="MobiDB-lite"/>
    </source>
</evidence>
<evidence type="ECO:0000313" key="3">
    <source>
        <dbReference type="Proteomes" id="UP000013638"/>
    </source>
</evidence>
<dbReference type="SUPFAM" id="SSF48452">
    <property type="entry name" value="TPR-like"/>
    <property type="match status" value="1"/>
</dbReference>
<dbReference type="InterPro" id="IPR011990">
    <property type="entry name" value="TPR-like_helical_dom_sf"/>
</dbReference>
<evidence type="ECO:0008006" key="4">
    <source>
        <dbReference type="Google" id="ProtNLM"/>
    </source>
</evidence>
<dbReference type="EMBL" id="ASDZ01000030">
    <property type="protein sequence ID" value="EOK10671.1"/>
    <property type="molecule type" value="Genomic_DNA"/>
</dbReference>
<dbReference type="Gene3D" id="1.25.40.400">
    <property type="match status" value="1"/>
</dbReference>
<sequence>MEKNTALIAAIKAFRQNRQVTQQKLGESPTRYAKIEATGTIRFNEWLTYLEKLEVTPAEFLKFMELQEGQNNFILEVEHLLNNAFEDPEFIFNKRKIIEYYSILDNKENKTTAEFSLYIDIKIYFCNIYDEVSPLNYEDCKYFYKLFAEKFKKQEFYTYYDYRVFSNIVFELPILELSKTENVFQHIFPLRHSLGRDKKTIYVAYLSYPNFISRLIYEGKFEKAYAYLKQARRQNIPKNQYLINLQLTYLELLLDYIKKQTPKKLAKIDELINAINIYGHKDLAEQMNREVKMLTEGSEDKKTSGDYPKTVERNI</sequence>
<dbReference type="PATRIC" id="fig|1169311.3.peg.2434"/>
<dbReference type="AlphaFoldDB" id="R3KB23"/>
<dbReference type="RefSeq" id="WP_010829022.1">
    <property type="nucleotide sequence ID" value="NZ_KB944866.1"/>
</dbReference>
<dbReference type="HOGENOM" id="CLU_074063_1_0_9"/>
<evidence type="ECO:0000313" key="2">
    <source>
        <dbReference type="EMBL" id="EOK10671.1"/>
    </source>
</evidence>
<feature type="region of interest" description="Disordered" evidence="1">
    <location>
        <begin position="295"/>
        <end position="315"/>
    </location>
</feature>
<dbReference type="Proteomes" id="UP000013638">
    <property type="component" value="Unassembled WGS sequence"/>
</dbReference>